<evidence type="ECO:0000313" key="3">
    <source>
        <dbReference type="Proteomes" id="UP001586593"/>
    </source>
</evidence>
<protein>
    <submittedName>
        <fullName evidence="2">Uncharacterized protein</fullName>
    </submittedName>
</protein>
<comment type="caution">
    <text evidence="2">The sequence shown here is derived from an EMBL/GenBank/DDBJ whole genome shotgun (WGS) entry which is preliminary data.</text>
</comment>
<feature type="compositionally biased region" description="Low complexity" evidence="1">
    <location>
        <begin position="15"/>
        <end position="42"/>
    </location>
</feature>
<dbReference type="EMBL" id="JAZHXJ010000870">
    <property type="protein sequence ID" value="KAL1849580.1"/>
    <property type="molecule type" value="Genomic_DNA"/>
</dbReference>
<evidence type="ECO:0000256" key="1">
    <source>
        <dbReference type="SAM" id="MobiDB-lite"/>
    </source>
</evidence>
<feature type="region of interest" description="Disordered" evidence="1">
    <location>
        <begin position="151"/>
        <end position="196"/>
    </location>
</feature>
<sequence length="414" mass="45158">MMGSSSSRNKPPARPSTSSTPRRPVSSQPATQPAAPKKATVPTRDDNGSSYVFPTLHAVIRAFHLGPAAREGSGQQHKTDAATLGPFFPAYKAFAAIQSLPPDTSMSWSNYPLRFTQAPLRATPEASTESVASSGSVLSLRLGALHLDESPSYRPGRAAAGSPRLQPAAAGSRRPTLEPAPVLHGIQDDEGARDDPIPTRDETMITVFMTCFFNALSSFIGAKHAEHQMLPIRELFRCAPLGSTSESSAGEFYYFNAAVDALVPTIEAEMSRDKGRSNVDYLFLSEFKRDPLDDLEGTIERQETAEIAAFIATQHAAISGGKKKVLSPDNYRVLLLSQYNLDITLTLAQYDQEWLEYLLDGSKFVLGQGLQEEKHMLRIRRIGKYDVANPGKMYELVALLAAILLKDCEDQAVE</sequence>
<dbReference type="Proteomes" id="UP001586593">
    <property type="component" value="Unassembled WGS sequence"/>
</dbReference>
<name>A0ABR3VZQ1_9PEZI</name>
<proteinExistence type="predicted"/>
<feature type="region of interest" description="Disordered" evidence="1">
    <location>
        <begin position="1"/>
        <end position="48"/>
    </location>
</feature>
<organism evidence="2 3">
    <name type="scientific">Phialemonium thermophilum</name>
    <dbReference type="NCBI Taxonomy" id="223376"/>
    <lineage>
        <taxon>Eukaryota</taxon>
        <taxon>Fungi</taxon>
        <taxon>Dikarya</taxon>
        <taxon>Ascomycota</taxon>
        <taxon>Pezizomycotina</taxon>
        <taxon>Sordariomycetes</taxon>
        <taxon>Sordariomycetidae</taxon>
        <taxon>Cephalothecales</taxon>
        <taxon>Cephalothecaceae</taxon>
        <taxon>Phialemonium</taxon>
    </lineage>
</organism>
<gene>
    <name evidence="2" type="ORF">VTK73DRAFT_9870</name>
</gene>
<keyword evidence="3" id="KW-1185">Reference proteome</keyword>
<evidence type="ECO:0000313" key="2">
    <source>
        <dbReference type="EMBL" id="KAL1849580.1"/>
    </source>
</evidence>
<accession>A0ABR3VZQ1</accession>
<reference evidence="2 3" key="1">
    <citation type="journal article" date="2024" name="Commun. Biol.">
        <title>Comparative genomic analysis of thermophilic fungi reveals convergent evolutionary adaptations and gene losses.</title>
        <authorList>
            <person name="Steindorff A.S."/>
            <person name="Aguilar-Pontes M.V."/>
            <person name="Robinson A.J."/>
            <person name="Andreopoulos B."/>
            <person name="LaButti K."/>
            <person name="Kuo A."/>
            <person name="Mondo S."/>
            <person name="Riley R."/>
            <person name="Otillar R."/>
            <person name="Haridas S."/>
            <person name="Lipzen A."/>
            <person name="Grimwood J."/>
            <person name="Schmutz J."/>
            <person name="Clum A."/>
            <person name="Reid I.D."/>
            <person name="Moisan M.C."/>
            <person name="Butler G."/>
            <person name="Nguyen T.T.M."/>
            <person name="Dewar K."/>
            <person name="Conant G."/>
            <person name="Drula E."/>
            <person name="Henrissat B."/>
            <person name="Hansel C."/>
            <person name="Singer S."/>
            <person name="Hutchinson M.I."/>
            <person name="de Vries R.P."/>
            <person name="Natvig D.O."/>
            <person name="Powell A.J."/>
            <person name="Tsang A."/>
            <person name="Grigoriev I.V."/>
        </authorList>
    </citation>
    <scope>NUCLEOTIDE SEQUENCE [LARGE SCALE GENOMIC DNA]</scope>
    <source>
        <strain evidence="2 3">ATCC 24622</strain>
    </source>
</reference>